<dbReference type="InterPro" id="IPR036875">
    <property type="entry name" value="Znf_CCHC_sf"/>
</dbReference>
<feature type="compositionally biased region" description="Polar residues" evidence="2">
    <location>
        <begin position="146"/>
        <end position="163"/>
    </location>
</feature>
<dbReference type="InParanoid" id="A0A7M7GJ02"/>
<accession>A0A7M7GJ02</accession>
<dbReference type="EnsemblMetazoa" id="XM_003730806">
    <property type="protein sequence ID" value="XP_003730854"/>
    <property type="gene ID" value="LOC100892502"/>
</dbReference>
<sequence length="230" mass="25872">MDEWQDLGDGERRKRIREALRPPASSIIGDLRRELPHADSYEYLKALDLAYGDTNTDDELFVKFHNTTQLEGERPSEYLSRLQEILRQVVRRGVVKPTDSNQLLSSVRKQEEEDSMKASLTRPRQRVDAGKRAAAHNRVEAPVQPVQISRTSIPSESTPIQQTPHRPPPPRPHGNTSEVICFKCGEVGHISRICNSPAAPEAINKKLIQFILGKQGNAKGRLVRGDQEST</sequence>
<dbReference type="AlphaFoldDB" id="A0A7M7GJ02"/>
<evidence type="ECO:0000256" key="2">
    <source>
        <dbReference type="SAM" id="MobiDB-lite"/>
    </source>
</evidence>
<proteinExistence type="predicted"/>
<evidence type="ECO:0000259" key="3">
    <source>
        <dbReference type="PROSITE" id="PS50158"/>
    </source>
</evidence>
<keyword evidence="1" id="KW-0479">Metal-binding</keyword>
<dbReference type="KEGG" id="spu:100892502"/>
<dbReference type="GO" id="GO:0003676">
    <property type="term" value="F:nucleic acid binding"/>
    <property type="evidence" value="ECO:0007669"/>
    <property type="project" value="InterPro"/>
</dbReference>
<evidence type="ECO:0000256" key="1">
    <source>
        <dbReference type="PROSITE-ProRule" id="PRU00047"/>
    </source>
</evidence>
<evidence type="ECO:0000313" key="4">
    <source>
        <dbReference type="EnsemblMetazoa" id="XP_003730854"/>
    </source>
</evidence>
<dbReference type="SMART" id="SM00343">
    <property type="entry name" value="ZnF_C2HC"/>
    <property type="match status" value="1"/>
</dbReference>
<dbReference type="InterPro" id="IPR048270">
    <property type="entry name" value="PNMA_C"/>
</dbReference>
<keyword evidence="1" id="KW-0862">Zinc</keyword>
<dbReference type="GeneID" id="100892502"/>
<dbReference type="SUPFAM" id="SSF57756">
    <property type="entry name" value="Retrovirus zinc finger-like domains"/>
    <property type="match status" value="1"/>
</dbReference>
<keyword evidence="5" id="KW-1185">Reference proteome</keyword>
<protein>
    <recommendedName>
        <fullName evidence="3">CCHC-type domain-containing protein</fullName>
    </recommendedName>
</protein>
<reference evidence="4" key="2">
    <citation type="submission" date="2021-01" db="UniProtKB">
        <authorList>
            <consortium name="EnsemblMetazoa"/>
        </authorList>
    </citation>
    <scope>IDENTIFICATION</scope>
</reference>
<dbReference type="Gene3D" id="4.10.60.10">
    <property type="entry name" value="Zinc finger, CCHC-type"/>
    <property type="match status" value="1"/>
</dbReference>
<keyword evidence="1" id="KW-0863">Zinc-finger</keyword>
<organism evidence="4 5">
    <name type="scientific">Strongylocentrotus purpuratus</name>
    <name type="common">Purple sea urchin</name>
    <dbReference type="NCBI Taxonomy" id="7668"/>
    <lineage>
        <taxon>Eukaryota</taxon>
        <taxon>Metazoa</taxon>
        <taxon>Echinodermata</taxon>
        <taxon>Eleutherozoa</taxon>
        <taxon>Echinozoa</taxon>
        <taxon>Echinoidea</taxon>
        <taxon>Euechinoidea</taxon>
        <taxon>Echinacea</taxon>
        <taxon>Camarodonta</taxon>
        <taxon>Echinidea</taxon>
        <taxon>Strongylocentrotidae</taxon>
        <taxon>Strongylocentrotus</taxon>
    </lineage>
</organism>
<dbReference type="Pfam" id="PF14893">
    <property type="entry name" value="PNMA"/>
    <property type="match status" value="1"/>
</dbReference>
<feature type="region of interest" description="Disordered" evidence="2">
    <location>
        <begin position="103"/>
        <end position="177"/>
    </location>
</feature>
<evidence type="ECO:0000313" key="5">
    <source>
        <dbReference type="Proteomes" id="UP000007110"/>
    </source>
</evidence>
<dbReference type="GO" id="GO:0008270">
    <property type="term" value="F:zinc ion binding"/>
    <property type="evidence" value="ECO:0007669"/>
    <property type="project" value="UniProtKB-KW"/>
</dbReference>
<dbReference type="OrthoDB" id="115435at2759"/>
<dbReference type="PANTHER" id="PTHR23095">
    <property type="entry name" value="PARANEOPLASTIC ANTIGEN"/>
    <property type="match status" value="1"/>
</dbReference>
<dbReference type="RefSeq" id="XP_003730854.2">
    <property type="nucleotide sequence ID" value="XM_003730806.2"/>
</dbReference>
<dbReference type="InterPro" id="IPR026523">
    <property type="entry name" value="PNMA"/>
</dbReference>
<reference evidence="5" key="1">
    <citation type="submission" date="2015-02" db="EMBL/GenBank/DDBJ databases">
        <title>Genome sequencing for Strongylocentrotus purpuratus.</title>
        <authorList>
            <person name="Murali S."/>
            <person name="Liu Y."/>
            <person name="Vee V."/>
            <person name="English A."/>
            <person name="Wang M."/>
            <person name="Skinner E."/>
            <person name="Han Y."/>
            <person name="Muzny D.M."/>
            <person name="Worley K.C."/>
            <person name="Gibbs R.A."/>
        </authorList>
    </citation>
    <scope>NUCLEOTIDE SEQUENCE</scope>
</reference>
<feature type="domain" description="CCHC-type" evidence="3">
    <location>
        <begin position="181"/>
        <end position="194"/>
    </location>
</feature>
<dbReference type="PANTHER" id="PTHR23095:SF46">
    <property type="entry name" value="GAG PROTEIN"/>
    <property type="match status" value="1"/>
</dbReference>
<dbReference type="Proteomes" id="UP000007110">
    <property type="component" value="Unassembled WGS sequence"/>
</dbReference>
<dbReference type="Pfam" id="PF00098">
    <property type="entry name" value="zf-CCHC"/>
    <property type="match status" value="1"/>
</dbReference>
<name>A0A7M7GJ02_STRPU</name>
<dbReference type="InterPro" id="IPR001878">
    <property type="entry name" value="Znf_CCHC"/>
</dbReference>
<dbReference type="PROSITE" id="PS50158">
    <property type="entry name" value="ZF_CCHC"/>
    <property type="match status" value="1"/>
</dbReference>